<gene>
    <name evidence="1" type="ORF">DSO57_1017433</name>
</gene>
<comment type="caution">
    <text evidence="1">The sequence shown here is derived from an EMBL/GenBank/DDBJ whole genome shotgun (WGS) entry which is preliminary data.</text>
</comment>
<dbReference type="Proteomes" id="UP001165960">
    <property type="component" value="Unassembled WGS sequence"/>
</dbReference>
<name>A0ACC2UDD8_9FUNG</name>
<protein>
    <submittedName>
        <fullName evidence="1">Uncharacterized protein</fullName>
    </submittedName>
</protein>
<proteinExistence type="predicted"/>
<evidence type="ECO:0000313" key="2">
    <source>
        <dbReference type="Proteomes" id="UP001165960"/>
    </source>
</evidence>
<keyword evidence="2" id="KW-1185">Reference proteome</keyword>
<evidence type="ECO:0000313" key="1">
    <source>
        <dbReference type="EMBL" id="KAJ9085075.1"/>
    </source>
</evidence>
<sequence length="149" mass="16564">MWIWVVIPHHLETASYYPVISVTPAAVWFTNWASQVFDVTWATFRDTTKSRYSKTFSPIILGTTLLAIKQTGSVPEYLAVWQQALASAPKAVTDGNTMLLTLIINGLKPHICKWVPVGCCTSIDKCYKAIVEANNQALMGFCRTNNTPP</sequence>
<organism evidence="1 2">
    <name type="scientific">Entomophthora muscae</name>
    <dbReference type="NCBI Taxonomy" id="34485"/>
    <lineage>
        <taxon>Eukaryota</taxon>
        <taxon>Fungi</taxon>
        <taxon>Fungi incertae sedis</taxon>
        <taxon>Zoopagomycota</taxon>
        <taxon>Entomophthoromycotina</taxon>
        <taxon>Entomophthoromycetes</taxon>
        <taxon>Entomophthorales</taxon>
        <taxon>Entomophthoraceae</taxon>
        <taxon>Entomophthora</taxon>
    </lineage>
</organism>
<dbReference type="EMBL" id="QTSX02000783">
    <property type="protein sequence ID" value="KAJ9085075.1"/>
    <property type="molecule type" value="Genomic_DNA"/>
</dbReference>
<reference evidence="1" key="1">
    <citation type="submission" date="2022-04" db="EMBL/GenBank/DDBJ databases">
        <title>Genome of the entomopathogenic fungus Entomophthora muscae.</title>
        <authorList>
            <person name="Elya C."/>
            <person name="Lovett B.R."/>
            <person name="Lee E."/>
            <person name="Macias A.M."/>
            <person name="Hajek A.E."/>
            <person name="De Bivort B.L."/>
            <person name="Kasson M.T."/>
            <person name="De Fine Licht H.H."/>
            <person name="Stajich J.E."/>
        </authorList>
    </citation>
    <scope>NUCLEOTIDE SEQUENCE</scope>
    <source>
        <strain evidence="1">Berkeley</strain>
    </source>
</reference>
<accession>A0ACC2UDD8</accession>